<dbReference type="RefSeq" id="YP_009055801.1">
    <property type="nucleotide sequence ID" value="NC_024788.1"/>
</dbReference>
<reference evidence="1 2" key="2">
    <citation type="journal article" date="2016" name="Virology (Lond)">
        <title>Genomic characterization and comparison of seven Myoviridae bacteriophage infecting Bacillus thuringiensis.</title>
        <authorList>
            <person name="Sauder A.B."/>
            <person name="Quinn M.R."/>
            <person name="Brouillette A."/>
            <person name="Caruso S."/>
            <person name="Cresawn S."/>
            <person name="Erill I."/>
            <person name="Lewis L."/>
            <person name="Loesser-Casey K."/>
            <person name="Pate M."/>
            <person name="Scott C."/>
            <person name="Stockwell S."/>
            <person name="Temple L."/>
        </authorList>
    </citation>
    <scope>NUCLEOTIDE SEQUENCE [LARGE SCALE GENOMIC DNA]</scope>
</reference>
<evidence type="ECO:0000313" key="1">
    <source>
        <dbReference type="EMBL" id="AIF71912.1"/>
    </source>
</evidence>
<reference evidence="2" key="1">
    <citation type="submission" date="2014-09" db="EMBL/GenBank/DDBJ databases">
        <title>Genomic characterization and comparison of seven Myoviridae bacteriophage infecting Bacillus thuringiensis.</title>
        <authorList>
            <person name="Sauder A.B."/>
            <person name="McKenzie Q.R."/>
            <person name="Temple L.M."/>
            <person name="Alexis B.K."/>
            <person name="Al-Atrache Z."/>
            <person name="Lewis L.O."/>
            <person name="Loesser-Casey K.E."/>
            <person name="Mitchell K.J."/>
        </authorList>
    </citation>
    <scope>NUCLEOTIDE SEQUENCE [LARGE SCALE GENOMIC DNA]</scope>
</reference>
<dbReference type="GeneID" id="20283023"/>
<proteinExistence type="predicted"/>
<sequence length="216" mass="24908">MNHRPHIELEVGQRVVTTKKIVNGVIEIEPLTEGVIAYCQNQVKATVWFRSLNGKTNKAIRNALQTDTSFYKNGALDGLSLEIKRDTLAHKLGWGSDMYYIAVDKRALVDLPLFNGEGLPEIDTRWYNGNEKYKANVVRDIITVMDDNFCEWVSDELEERLITTEEHENGEYPDDWTHVYTEDSMDKYYEKKEEVELAFAKTTGLYTEFVGGVHFE</sequence>
<protein>
    <submittedName>
        <fullName evidence="1">Uncharacterized protein</fullName>
    </submittedName>
</protein>
<accession>A0A075LZM2</accession>
<organism evidence="1 2">
    <name type="scientific">Bacillus phage Riley</name>
    <dbReference type="NCBI Taxonomy" id="1486662"/>
    <lineage>
        <taxon>Viruses</taxon>
        <taxon>Duplodnaviria</taxon>
        <taxon>Heunggongvirae</taxon>
        <taxon>Uroviricota</taxon>
        <taxon>Caudoviricetes</taxon>
        <taxon>Herelleviridae</taxon>
        <taxon>Bastillevirinae</taxon>
        <taxon>Bequatrovirus</taxon>
        <taxon>Bequatrovirus riley</taxon>
    </lineage>
</organism>
<dbReference type="KEGG" id="vg:20283023"/>
<keyword evidence="2" id="KW-1185">Reference proteome</keyword>
<dbReference type="Proteomes" id="UP000028561">
    <property type="component" value="Segment"/>
</dbReference>
<name>A0A075LZM2_9CAUD</name>
<dbReference type="EMBL" id="KJ489402">
    <property type="protein sequence ID" value="AIF71912.1"/>
    <property type="molecule type" value="Genomic_DNA"/>
</dbReference>
<evidence type="ECO:0000313" key="2">
    <source>
        <dbReference type="Proteomes" id="UP000028561"/>
    </source>
</evidence>